<keyword evidence="1" id="KW-0812">Transmembrane</keyword>
<feature type="transmembrane region" description="Helical" evidence="1">
    <location>
        <begin position="143"/>
        <end position="161"/>
    </location>
</feature>
<dbReference type="EMBL" id="SGXA01000003">
    <property type="protein sequence ID" value="RZS69264.1"/>
    <property type="molecule type" value="Genomic_DNA"/>
</dbReference>
<gene>
    <name evidence="3" type="ORF">EV199_5100</name>
</gene>
<feature type="transmembrane region" description="Helical" evidence="1">
    <location>
        <begin position="229"/>
        <end position="252"/>
    </location>
</feature>
<keyword evidence="3" id="KW-0012">Acyltransferase</keyword>
<keyword evidence="1" id="KW-1133">Transmembrane helix</keyword>
<accession>A0A4Q7MLP5</accession>
<evidence type="ECO:0000256" key="1">
    <source>
        <dbReference type="SAM" id="Phobius"/>
    </source>
</evidence>
<feature type="transmembrane region" description="Helical" evidence="1">
    <location>
        <begin position="12"/>
        <end position="30"/>
    </location>
</feature>
<protein>
    <submittedName>
        <fullName evidence="3">Putative acyltransferase</fullName>
    </submittedName>
</protein>
<feature type="domain" description="DUF5009" evidence="2">
    <location>
        <begin position="6"/>
        <end position="160"/>
    </location>
</feature>
<proteinExistence type="predicted"/>
<feature type="transmembrane region" description="Helical" evidence="1">
    <location>
        <begin position="194"/>
        <end position="217"/>
    </location>
</feature>
<evidence type="ECO:0000313" key="4">
    <source>
        <dbReference type="Proteomes" id="UP000293874"/>
    </source>
</evidence>
<dbReference type="InterPro" id="IPR032176">
    <property type="entry name" value="DUF5009"/>
</dbReference>
<dbReference type="RefSeq" id="WP_225979932.1">
    <property type="nucleotide sequence ID" value="NZ_CP042431.1"/>
</dbReference>
<feature type="transmembrane region" description="Helical" evidence="1">
    <location>
        <begin position="333"/>
        <end position="354"/>
    </location>
</feature>
<dbReference type="PANTHER" id="PTHR31061:SF24">
    <property type="entry name" value="LD22376P"/>
    <property type="match status" value="1"/>
</dbReference>
<keyword evidence="3" id="KW-0808">Transferase</keyword>
<feature type="transmembrane region" description="Helical" evidence="1">
    <location>
        <begin position="97"/>
        <end position="113"/>
    </location>
</feature>
<feature type="transmembrane region" description="Helical" evidence="1">
    <location>
        <begin position="288"/>
        <end position="313"/>
    </location>
</feature>
<comment type="caution">
    <text evidence="3">The sequence shown here is derived from an EMBL/GenBank/DDBJ whole genome shotgun (WGS) entry which is preliminary data.</text>
</comment>
<keyword evidence="4" id="KW-1185">Reference proteome</keyword>
<evidence type="ECO:0000259" key="2">
    <source>
        <dbReference type="Pfam" id="PF16401"/>
    </source>
</evidence>
<dbReference type="PANTHER" id="PTHR31061">
    <property type="entry name" value="LD22376P"/>
    <property type="match status" value="1"/>
</dbReference>
<evidence type="ECO:0000313" key="3">
    <source>
        <dbReference type="EMBL" id="RZS69264.1"/>
    </source>
</evidence>
<dbReference type="AlphaFoldDB" id="A0A4Q7MLP5"/>
<dbReference type="Proteomes" id="UP000293874">
    <property type="component" value="Unassembled WGS sequence"/>
</dbReference>
<dbReference type="Pfam" id="PF16401">
    <property type="entry name" value="DUF5009"/>
    <property type="match status" value="1"/>
</dbReference>
<sequence>MNGRLLSLDVMRGIIMILLAAESAAVYTSLHTITDGSAMDAITQQFFHHPWHGLRFWDLVQPAFMFMAGAAMYIAFSRKKEKGQSWKQQWPHILKRCVWLLFWALAIYSVLSEKPVWELWNVLAQLSVTTLIAYLIIQRSAKFQVLVSVILLIITELAYRYSNIPGYDQPFTEHRNFGTWMDLVLMGKTNSDGWVAINFIPTAAHTIWGCCTGKLLISNKTENEKMKWLLLAGALATAIGFGLDLTGISPIIKRICTSSFVLASGGLVILMTAVCYRITDIGGWNKYAWIAVVVGMNSLFIYILFEIMGYTWINKAVAVFTMPLFGLVLPEQWAQLLTALVTLFGYWWLCWWLYKKKIFFKI</sequence>
<feature type="transmembrane region" description="Helical" evidence="1">
    <location>
        <begin position="258"/>
        <end position="276"/>
    </location>
</feature>
<organism evidence="3 4">
    <name type="scientific">Pseudobacter ginsenosidimutans</name>
    <dbReference type="NCBI Taxonomy" id="661488"/>
    <lineage>
        <taxon>Bacteria</taxon>
        <taxon>Pseudomonadati</taxon>
        <taxon>Bacteroidota</taxon>
        <taxon>Chitinophagia</taxon>
        <taxon>Chitinophagales</taxon>
        <taxon>Chitinophagaceae</taxon>
        <taxon>Pseudobacter</taxon>
    </lineage>
</organism>
<dbReference type="GO" id="GO:0016746">
    <property type="term" value="F:acyltransferase activity"/>
    <property type="evidence" value="ECO:0007669"/>
    <property type="project" value="UniProtKB-KW"/>
</dbReference>
<feature type="transmembrane region" description="Helical" evidence="1">
    <location>
        <begin position="59"/>
        <end position="76"/>
    </location>
</feature>
<feature type="transmembrane region" description="Helical" evidence="1">
    <location>
        <begin position="119"/>
        <end position="136"/>
    </location>
</feature>
<keyword evidence="1" id="KW-0472">Membrane</keyword>
<name>A0A4Q7MLP5_9BACT</name>
<reference evidence="3 4" key="1">
    <citation type="submission" date="2019-02" db="EMBL/GenBank/DDBJ databases">
        <title>Genomic Encyclopedia of Type Strains, Phase IV (KMG-IV): sequencing the most valuable type-strain genomes for metagenomic binning, comparative biology and taxonomic classification.</title>
        <authorList>
            <person name="Goeker M."/>
        </authorList>
    </citation>
    <scope>NUCLEOTIDE SEQUENCE [LARGE SCALE GENOMIC DNA]</scope>
    <source>
        <strain evidence="3 4">DSM 18116</strain>
    </source>
</reference>